<proteinExistence type="predicted"/>
<evidence type="ECO:0000313" key="1">
    <source>
        <dbReference type="EMBL" id="RLN13880.1"/>
    </source>
</evidence>
<gene>
    <name evidence="1" type="ORF">BBI17_007712</name>
</gene>
<name>A0A3R7JTJ6_9STRA</name>
<reference evidence="1 2" key="1">
    <citation type="submission" date="2018-07" db="EMBL/GenBank/DDBJ databases">
        <title>Genome sequencing of oomycete isolates from Chile give support for New Zealand origin for Phytophthora kernoviae and make available the first Nothophytophthora sp. genome.</title>
        <authorList>
            <person name="Studholme D.J."/>
            <person name="Sanfuentes E."/>
            <person name="Panda P."/>
            <person name="Hill R."/>
            <person name="Sambles C."/>
            <person name="Grant M."/>
            <person name="Williams N.M."/>
            <person name="Mcdougal R.L."/>
        </authorList>
    </citation>
    <scope>NUCLEOTIDE SEQUENCE [LARGE SCALE GENOMIC DNA]</scope>
    <source>
        <strain evidence="1">Chile2</strain>
    </source>
</reference>
<dbReference type="AlphaFoldDB" id="A0A3R7JTJ6"/>
<sequence length="162" mass="17378">MPAAVLGTTASSSNLSAGPRKVRLSDRELLQRVQRVAVPNGPVNLRVLSPRRGWKRVRTGTGGMNVHYRLLRTATPNAPFEAQQCQVVVGGDIRARTSELLSLLRAPTEKCVLSHRAVHKSELPFTIATWPHCSYVLGAASALMSVVVETLSEVSGTSATPA</sequence>
<evidence type="ECO:0000313" key="2">
    <source>
        <dbReference type="Proteomes" id="UP000285883"/>
    </source>
</evidence>
<protein>
    <submittedName>
        <fullName evidence="1">Uncharacterized protein</fullName>
    </submittedName>
</protein>
<dbReference type="EMBL" id="MAYM02001699">
    <property type="protein sequence ID" value="RLN13880.1"/>
    <property type="molecule type" value="Genomic_DNA"/>
</dbReference>
<accession>A0A3R7JTJ6</accession>
<dbReference type="Proteomes" id="UP000285883">
    <property type="component" value="Unassembled WGS sequence"/>
</dbReference>
<organism evidence="1 2">
    <name type="scientific">Phytophthora kernoviae</name>
    <dbReference type="NCBI Taxonomy" id="325452"/>
    <lineage>
        <taxon>Eukaryota</taxon>
        <taxon>Sar</taxon>
        <taxon>Stramenopiles</taxon>
        <taxon>Oomycota</taxon>
        <taxon>Peronosporomycetes</taxon>
        <taxon>Peronosporales</taxon>
        <taxon>Peronosporaceae</taxon>
        <taxon>Phytophthora</taxon>
    </lineage>
</organism>
<comment type="caution">
    <text evidence="1">The sequence shown here is derived from an EMBL/GenBank/DDBJ whole genome shotgun (WGS) entry which is preliminary data.</text>
</comment>